<dbReference type="OrthoDB" id="2021138at2759"/>
<gene>
    <name evidence="1" type="primary">5574489</name>
</gene>
<dbReference type="PANTHER" id="PTHR45689">
    <property type="entry name" value="I[[H]] CHANNEL, ISOFORM E"/>
    <property type="match status" value="1"/>
</dbReference>
<dbReference type="InterPro" id="IPR051413">
    <property type="entry name" value="K/Na_HCN_channel"/>
</dbReference>
<dbReference type="Gene3D" id="1.10.287.630">
    <property type="entry name" value="Helix hairpin bin"/>
    <property type="match status" value="1"/>
</dbReference>
<dbReference type="AlphaFoldDB" id="A0A6I8THK3"/>
<evidence type="ECO:0000313" key="2">
    <source>
        <dbReference type="Proteomes" id="UP000008820"/>
    </source>
</evidence>
<dbReference type="GO" id="GO:0003254">
    <property type="term" value="P:regulation of membrane depolarization"/>
    <property type="evidence" value="ECO:0007669"/>
    <property type="project" value="TreeGrafter"/>
</dbReference>
<name>A0A6I8THK3_AEDAE</name>
<dbReference type="Proteomes" id="UP000008820">
    <property type="component" value="Chromosome 2"/>
</dbReference>
<evidence type="ECO:0000313" key="1">
    <source>
        <dbReference type="EnsemblMetazoa" id="AAEL018283-PB"/>
    </source>
</evidence>
<dbReference type="GO" id="GO:0005249">
    <property type="term" value="F:voltage-gated potassium channel activity"/>
    <property type="evidence" value="ECO:0007669"/>
    <property type="project" value="TreeGrafter"/>
</dbReference>
<dbReference type="Pfam" id="PF00027">
    <property type="entry name" value="cNMP_binding"/>
    <property type="match status" value="1"/>
</dbReference>
<dbReference type="Gene3D" id="1.10.287.70">
    <property type="match status" value="1"/>
</dbReference>
<dbReference type="GO" id="GO:0098855">
    <property type="term" value="C:HCN channel complex"/>
    <property type="evidence" value="ECO:0007669"/>
    <property type="project" value="TreeGrafter"/>
</dbReference>
<dbReference type="PANTHER" id="PTHR45689:SF14">
    <property type="entry name" value="CYCLIC NUCLEOTIDE-GATED CATION CHANNEL SUBUNIT A-LIKE PROTEIN"/>
    <property type="match status" value="1"/>
</dbReference>
<dbReference type="InterPro" id="IPR018490">
    <property type="entry name" value="cNMP-bd_dom_sf"/>
</dbReference>
<protein>
    <submittedName>
        <fullName evidence="1">Uncharacterized protein</fullName>
    </submittedName>
</protein>
<keyword evidence="2" id="KW-1185">Reference proteome</keyword>
<dbReference type="GO" id="GO:0035725">
    <property type="term" value="P:sodium ion transmembrane transport"/>
    <property type="evidence" value="ECO:0007669"/>
    <property type="project" value="TreeGrafter"/>
</dbReference>
<reference evidence="1 2" key="1">
    <citation type="submission" date="2017-06" db="EMBL/GenBank/DDBJ databases">
        <title>Aedes aegypti genome working group (AGWG) sequencing and assembly.</title>
        <authorList>
            <consortium name="Aedes aegypti Genome Working Group (AGWG)"/>
            <person name="Matthews B.J."/>
        </authorList>
    </citation>
    <scope>NUCLEOTIDE SEQUENCE [LARGE SCALE GENOMIC DNA]</scope>
    <source>
        <strain evidence="1 2">LVP_AGWG</strain>
    </source>
</reference>
<dbReference type="EnsemblMetazoa" id="AAEL018283-RB">
    <property type="protein sequence ID" value="AAEL018283-PB"/>
    <property type="gene ID" value="AAEL018283"/>
</dbReference>
<dbReference type="CDD" id="cd00038">
    <property type="entry name" value="CAP_ED"/>
    <property type="match status" value="1"/>
</dbReference>
<dbReference type="Gene3D" id="2.60.120.10">
    <property type="entry name" value="Jelly Rolls"/>
    <property type="match status" value="1"/>
</dbReference>
<dbReference type="InParanoid" id="A0A6I8THK3"/>
<dbReference type="PROSITE" id="PS50042">
    <property type="entry name" value="CNMP_BINDING_3"/>
    <property type="match status" value="1"/>
</dbReference>
<accession>A0A6I8THK3</accession>
<dbReference type="SUPFAM" id="SSF81324">
    <property type="entry name" value="Voltage-gated potassium channels"/>
    <property type="match status" value="1"/>
</dbReference>
<sequence>MESRNFEENASAYDFDEYPDDHVTYEHECSLRDAPPILLSRFKSPSSLGFKIRQWFLIDRDHPQTRRLYRSSYLFRTELNRQIKSNYWYIIHPFSKFRFYWDCWLLVYIYAILLIIPLMVSFSTTLMKGRYLYVVASVVNVLASCEIIVNCLTGSSRDKYHRHISLNPTKIFLNYLRGSFVIDLIFALPAALLIRAFTFEEAWIRITLDALNILIVLKLVSVRLIWQYLMNIFERYKLDMIHYYVIRLILVSGLFVHWCICVYKSGVVMVENPEYGIDPLWDDHVHFLRDVNNSILNRYGKCFATVLFYLFVLSFGELGIPKTVHGKILAAVCIIVGICFQMYLFLQFFKIIAIKSSSKRKYAAAISQLEAYMTMKQFPREMKIRLMYYYEKKFEKCYFAEDKIIETFSGPLRNQIIDNRAIRFYEKVPIFRGIPEQFLLLLSRHMEKEIYLPNDMIMKAGTAGSAMCFIYSGSVAVYTQSGKETEHLHDGDHFGEISLFLKNKRLVNVIAIEFTQIFVLRRKVFAEFVRPEHELYQRFEKVAKERMQQTLLEEEQHKNHLLMENGANNE</sequence>
<dbReference type="InterPro" id="IPR014710">
    <property type="entry name" value="RmlC-like_jellyroll"/>
</dbReference>
<organism evidence="1 2">
    <name type="scientific">Aedes aegypti</name>
    <name type="common">Yellowfever mosquito</name>
    <name type="synonym">Culex aegypti</name>
    <dbReference type="NCBI Taxonomy" id="7159"/>
    <lineage>
        <taxon>Eukaryota</taxon>
        <taxon>Metazoa</taxon>
        <taxon>Ecdysozoa</taxon>
        <taxon>Arthropoda</taxon>
        <taxon>Hexapoda</taxon>
        <taxon>Insecta</taxon>
        <taxon>Pterygota</taxon>
        <taxon>Neoptera</taxon>
        <taxon>Endopterygota</taxon>
        <taxon>Diptera</taxon>
        <taxon>Nematocera</taxon>
        <taxon>Culicoidea</taxon>
        <taxon>Culicidae</taxon>
        <taxon>Culicinae</taxon>
        <taxon>Aedini</taxon>
        <taxon>Aedes</taxon>
        <taxon>Stegomyia</taxon>
    </lineage>
</organism>
<dbReference type="SMART" id="SM00100">
    <property type="entry name" value="cNMP"/>
    <property type="match status" value="1"/>
</dbReference>
<dbReference type="InterPro" id="IPR000595">
    <property type="entry name" value="cNMP-bd_dom"/>
</dbReference>
<proteinExistence type="predicted"/>
<dbReference type="SUPFAM" id="SSF51206">
    <property type="entry name" value="cAMP-binding domain-like"/>
    <property type="match status" value="1"/>
</dbReference>
<reference evidence="1" key="2">
    <citation type="submission" date="2020-05" db="UniProtKB">
        <authorList>
            <consortium name="EnsemblMetazoa"/>
        </authorList>
    </citation>
    <scope>IDENTIFICATION</scope>
    <source>
        <strain evidence="1">LVP_AGWG</strain>
    </source>
</reference>